<dbReference type="EMBL" id="JAGGKS010000006">
    <property type="protein sequence ID" value="MBP1926373.1"/>
    <property type="molecule type" value="Genomic_DNA"/>
</dbReference>
<feature type="coiled-coil region" evidence="1">
    <location>
        <begin position="60"/>
        <end position="87"/>
    </location>
</feature>
<keyword evidence="4" id="KW-1185">Reference proteome</keyword>
<dbReference type="InterPro" id="IPR002611">
    <property type="entry name" value="IstB_ATP-bd"/>
</dbReference>
<sequence>MKKQIIENIMTNYNKKRLKAAKDAEVRQEELYERVPNFENTDKQIKLLSIKLSKLILSNNENMNKEVIKLRENIENFKREKKEMLKKYSIPENFLEYDYECKKCNDTGYTTDGKRCKCFNKQIINYLYKMSNIVHMLNKENFDNFDINVFSNEPYNNEIYTPKQNMYNILETCEDFCNNFDRVNMNLLFYGGTGLGKTFMCNCIAKALIDSEKTVLYQTAFNLFEILENHKFNRVNETEENRINYNLMFESELLIIDDLGTEFNNSFTNAELFNIINERLISDKKTIISTNLSLEQLAETYSDRIMSRVFNNYIAHKFYGKDLRWEAR</sequence>
<dbReference type="InterPro" id="IPR027417">
    <property type="entry name" value="P-loop_NTPase"/>
</dbReference>
<dbReference type="PANTHER" id="PTHR30050">
    <property type="entry name" value="CHROMOSOMAL REPLICATION INITIATOR PROTEIN DNAA"/>
    <property type="match status" value="1"/>
</dbReference>
<dbReference type="RefSeq" id="WP_209512107.1">
    <property type="nucleotide sequence ID" value="NZ_JAGGKS010000006.1"/>
</dbReference>
<proteinExistence type="predicted"/>
<accession>A0ABS4GFA2</accession>
<evidence type="ECO:0000256" key="1">
    <source>
        <dbReference type="SAM" id="Coils"/>
    </source>
</evidence>
<feature type="domain" description="IstB-like ATP-binding" evidence="2">
    <location>
        <begin position="180"/>
        <end position="316"/>
    </location>
</feature>
<keyword evidence="1" id="KW-0175">Coiled coil</keyword>
<dbReference type="PANTHER" id="PTHR30050:SF4">
    <property type="entry name" value="ATP-BINDING PROTEIN RV3427C IN INSERTION SEQUENCE-RELATED"/>
    <property type="match status" value="1"/>
</dbReference>
<protein>
    <submittedName>
        <fullName evidence="3">DNA replication protein DnaC</fullName>
    </submittedName>
</protein>
<reference evidence="3 4" key="1">
    <citation type="submission" date="2021-03" db="EMBL/GenBank/DDBJ databases">
        <title>Genomic Encyclopedia of Type Strains, Phase IV (KMG-IV): sequencing the most valuable type-strain genomes for metagenomic binning, comparative biology and taxonomic classification.</title>
        <authorList>
            <person name="Goeker M."/>
        </authorList>
    </citation>
    <scope>NUCLEOTIDE SEQUENCE [LARGE SCALE GENOMIC DNA]</scope>
    <source>
        <strain evidence="3 4">DSM 24004</strain>
    </source>
</reference>
<name>A0ABS4GFA2_9FIRM</name>
<dbReference type="Proteomes" id="UP001519342">
    <property type="component" value="Unassembled WGS sequence"/>
</dbReference>
<dbReference type="Pfam" id="PF01695">
    <property type="entry name" value="IstB_IS21"/>
    <property type="match status" value="1"/>
</dbReference>
<evidence type="ECO:0000313" key="4">
    <source>
        <dbReference type="Proteomes" id="UP001519342"/>
    </source>
</evidence>
<dbReference type="SUPFAM" id="SSF52540">
    <property type="entry name" value="P-loop containing nucleoside triphosphate hydrolases"/>
    <property type="match status" value="1"/>
</dbReference>
<dbReference type="CDD" id="cd00009">
    <property type="entry name" value="AAA"/>
    <property type="match status" value="1"/>
</dbReference>
<organism evidence="3 4">
    <name type="scientific">Sedimentibacter acidaminivorans</name>
    <dbReference type="NCBI Taxonomy" id="913099"/>
    <lineage>
        <taxon>Bacteria</taxon>
        <taxon>Bacillati</taxon>
        <taxon>Bacillota</taxon>
        <taxon>Tissierellia</taxon>
        <taxon>Sedimentibacter</taxon>
    </lineage>
</organism>
<dbReference type="NCBIfam" id="NF005304">
    <property type="entry name" value="PRK06835.1"/>
    <property type="match status" value="1"/>
</dbReference>
<comment type="caution">
    <text evidence="3">The sequence shown here is derived from an EMBL/GenBank/DDBJ whole genome shotgun (WGS) entry which is preliminary data.</text>
</comment>
<gene>
    <name evidence="3" type="ORF">J2Z76_002238</name>
</gene>
<evidence type="ECO:0000313" key="3">
    <source>
        <dbReference type="EMBL" id="MBP1926373.1"/>
    </source>
</evidence>
<evidence type="ECO:0000259" key="2">
    <source>
        <dbReference type="Pfam" id="PF01695"/>
    </source>
</evidence>
<dbReference type="Gene3D" id="3.40.50.300">
    <property type="entry name" value="P-loop containing nucleotide triphosphate hydrolases"/>
    <property type="match status" value="1"/>
</dbReference>